<gene>
    <name evidence="2" type="ORF">EAH81_27065</name>
</gene>
<evidence type="ECO:0000313" key="3">
    <source>
        <dbReference type="Proteomes" id="UP000319700"/>
    </source>
</evidence>
<protein>
    <submittedName>
        <fullName evidence="2">Uncharacterized protein</fullName>
    </submittedName>
</protein>
<comment type="caution">
    <text evidence="2">The sequence shown here is derived from an EMBL/GenBank/DDBJ whole genome shotgun (WGS) entry which is preliminary data.</text>
</comment>
<dbReference type="OrthoDB" id="9182727at2"/>
<evidence type="ECO:0000256" key="1">
    <source>
        <dbReference type="SAM" id="MobiDB-lite"/>
    </source>
</evidence>
<feature type="region of interest" description="Disordered" evidence="1">
    <location>
        <begin position="20"/>
        <end position="43"/>
    </location>
</feature>
<reference evidence="2 3" key="1">
    <citation type="journal article" date="2019" name="Environ. Microbiol.">
        <title>Species interactions and distinct microbial communities in high Arctic permafrost affected cryosols are associated with the CH4 and CO2 gas fluxes.</title>
        <authorList>
            <person name="Altshuler I."/>
            <person name="Hamel J."/>
            <person name="Turney S."/>
            <person name="Magnuson E."/>
            <person name="Levesque R."/>
            <person name="Greer C."/>
            <person name="Whyte L.G."/>
        </authorList>
    </citation>
    <scope>NUCLEOTIDE SEQUENCE [LARGE SCALE GENOMIC DNA]</scope>
    <source>
        <strain evidence="2 3">42</strain>
    </source>
</reference>
<organism evidence="2 3">
    <name type="scientific">Flavobacterium pectinovorum</name>
    <dbReference type="NCBI Taxonomy" id="29533"/>
    <lineage>
        <taxon>Bacteria</taxon>
        <taxon>Pseudomonadati</taxon>
        <taxon>Bacteroidota</taxon>
        <taxon>Flavobacteriia</taxon>
        <taxon>Flavobacteriales</taxon>
        <taxon>Flavobacteriaceae</taxon>
        <taxon>Flavobacterium</taxon>
    </lineage>
</organism>
<sequence>MSFISGTLSVKCKKCGTVTDFDSDEADFEPTGGGDDRGMGQENGYSWETTFNCDKCGSEIEIDYEVWEYPVGAFNNDDVRLSGATEEGRYSYDFQDEPEPDEFE</sequence>
<dbReference type="AlphaFoldDB" id="A0A502E3J8"/>
<dbReference type="EMBL" id="RCZH01000031">
    <property type="protein sequence ID" value="TPG31081.1"/>
    <property type="molecule type" value="Genomic_DNA"/>
</dbReference>
<dbReference type="RefSeq" id="WP_140512013.1">
    <property type="nucleotide sequence ID" value="NZ_RCZH01000031.1"/>
</dbReference>
<keyword evidence="3" id="KW-1185">Reference proteome</keyword>
<accession>A0A502E3J8</accession>
<proteinExistence type="predicted"/>
<evidence type="ECO:0000313" key="2">
    <source>
        <dbReference type="EMBL" id="TPG31081.1"/>
    </source>
</evidence>
<dbReference type="Proteomes" id="UP000319700">
    <property type="component" value="Unassembled WGS sequence"/>
</dbReference>
<name>A0A502E3J8_9FLAO</name>